<feature type="domain" description="Big-1" evidence="3">
    <location>
        <begin position="627"/>
        <end position="716"/>
    </location>
</feature>
<feature type="domain" description="Big-1" evidence="3">
    <location>
        <begin position="1461"/>
        <end position="1556"/>
    </location>
</feature>
<dbReference type="Pfam" id="PF16458">
    <property type="entry name" value="Beta-prism_lec"/>
    <property type="match status" value="1"/>
</dbReference>
<dbReference type="InterPro" id="IPR024519">
    <property type="entry name" value="IAT_beta"/>
</dbReference>
<evidence type="ECO:0000256" key="1">
    <source>
        <dbReference type="ARBA" id="ARBA00010116"/>
    </source>
</evidence>
<feature type="domain" description="Big-1" evidence="3">
    <location>
        <begin position="2091"/>
        <end position="2186"/>
    </location>
</feature>
<dbReference type="EMBL" id="CP104006">
    <property type="protein sequence ID" value="UWM46568.1"/>
    <property type="molecule type" value="Genomic_DNA"/>
</dbReference>
<evidence type="ECO:0000259" key="3">
    <source>
        <dbReference type="PROSITE" id="PS51127"/>
    </source>
</evidence>
<gene>
    <name evidence="4" type="ORF">N0H69_07035</name>
</gene>
<feature type="domain" description="Big-1" evidence="3">
    <location>
        <begin position="1041"/>
        <end position="1136"/>
    </location>
</feature>
<feature type="domain" description="Big-1" evidence="3">
    <location>
        <begin position="524"/>
        <end position="617"/>
    </location>
</feature>
<protein>
    <submittedName>
        <fullName evidence="4">Ig-like domain-containing protein</fullName>
    </submittedName>
</protein>
<dbReference type="GeneID" id="75139740"/>
<feature type="domain" description="Big-1" evidence="3">
    <location>
        <begin position="936"/>
        <end position="1031"/>
    </location>
</feature>
<feature type="domain" description="Big-1" evidence="3">
    <location>
        <begin position="1881"/>
        <end position="1976"/>
    </location>
</feature>
<feature type="region of interest" description="Disordered" evidence="2">
    <location>
        <begin position="59"/>
        <end position="81"/>
    </location>
</feature>
<organism evidence="4 5">
    <name type="scientific">Yersinia alsatica</name>
    <dbReference type="NCBI Taxonomy" id="2890317"/>
    <lineage>
        <taxon>Bacteria</taxon>
        <taxon>Pseudomonadati</taxon>
        <taxon>Pseudomonadota</taxon>
        <taxon>Gammaproteobacteria</taxon>
        <taxon>Enterobacterales</taxon>
        <taxon>Yersiniaceae</taxon>
        <taxon>Yersinia</taxon>
    </lineage>
</organism>
<feature type="domain" description="Big-1" evidence="3">
    <location>
        <begin position="726"/>
        <end position="821"/>
    </location>
</feature>
<dbReference type="PANTHER" id="PTHR39576">
    <property type="entry name" value="ATTACHING AND EFFACING PROTEIN HOMOLOG-RELATED-RELATED"/>
    <property type="match status" value="1"/>
</dbReference>
<dbReference type="InterPro" id="IPR032496">
    <property type="entry name" value="Hemolysin_beta-prism_lec"/>
</dbReference>
<feature type="domain" description="Big-1" evidence="3">
    <location>
        <begin position="1251"/>
        <end position="1346"/>
    </location>
</feature>
<dbReference type="InterPro" id="IPR013783">
    <property type="entry name" value="Ig-like_fold"/>
</dbReference>
<dbReference type="InterPro" id="IPR003344">
    <property type="entry name" value="Big_1_dom"/>
</dbReference>
<dbReference type="InterPro" id="IPR008964">
    <property type="entry name" value="Invasin/intimin_cell_adhesion"/>
</dbReference>
<evidence type="ECO:0000313" key="4">
    <source>
        <dbReference type="EMBL" id="UWM46568.1"/>
    </source>
</evidence>
<feature type="compositionally biased region" description="Polar residues" evidence="2">
    <location>
        <begin position="59"/>
        <end position="76"/>
    </location>
</feature>
<feature type="domain" description="Big-1" evidence="3">
    <location>
        <begin position="1776"/>
        <end position="1871"/>
    </location>
</feature>
<dbReference type="Pfam" id="PF11924">
    <property type="entry name" value="IAT_beta"/>
    <property type="match status" value="1"/>
</dbReference>
<feature type="domain" description="Big-1" evidence="3">
    <location>
        <begin position="1146"/>
        <end position="1241"/>
    </location>
</feature>
<feature type="domain" description="Big-1" evidence="3">
    <location>
        <begin position="1671"/>
        <end position="1766"/>
    </location>
</feature>
<comment type="similarity">
    <text evidence="1">Belongs to the intimin/invasin family.</text>
</comment>
<dbReference type="Proteomes" id="UP001057860">
    <property type="component" value="Chromosome"/>
</dbReference>
<dbReference type="SUPFAM" id="SSF49373">
    <property type="entry name" value="Invasin/intimin cell-adhesion fragments"/>
    <property type="match status" value="18"/>
</dbReference>
<dbReference type="PANTHER" id="PTHR39576:SF2">
    <property type="entry name" value="ATTACHING AND EFFACING PROTEIN HOMOLOG-RELATED"/>
    <property type="match status" value="1"/>
</dbReference>
<dbReference type="Gene3D" id="2.40.160.160">
    <property type="entry name" value="Inverse autotransporter, beta-domain"/>
    <property type="match status" value="1"/>
</dbReference>
<sequence>MNGFYSYKSFMRMVALNTLLVQLMLPLVIAFTPLISASARANELDEQMARMRLSDILTEPNTTEPQHSGQSDNPLSDNPFLVPSLPSDAPLNVPSTPLFIPQDTSKNIIELPDLGSIQNDIDVNNKFAVTEDNVASAATQLWGIMGNENSSRAAESAVTGVASGLASQAAADWLGQYGNARVQLNSNSIGNVDVLIPLTETQNNLLFGQLGVRYNGERTTNNVGLGVRSFSDSWMFGVNTFYDYDLTGKNSRLGVGGEAWTDNLKFSANGYYRLTDWHQSVLANMEDYNERPANGFDVRAEAYLPSYPQLGGRLMYEKYFGKGVALNSGSTNPGDLGDSPSAFTVGVNYTPIPLFTVDVAHKKGQNTNNELQLGLNFNYRFGVPWIDQINKNTVGLMRSLMGSRYDLVDRNYNIVMQYEKQDLIKLVLPETLSAYAITNLPLTGNITAKYGAERMEWSAPALIAAGGSIIPLTMESASVTLPPYQQLQTANNYQISAVAYDVRGNRSNTATTTLVVQESPQQISLTLSGGSHIAIADGNAPVSYIATVVDTSGTVATPLAGMNIVFDSTVGNVLTPNAVTDNQGKANITIRSTLAGGGHIRGALDNGNRAQAPLVFIADSGTAEIVSGNLTVTVDNATANGSDRNAVQVLVTDANGNPVPNEVVSFSVDNGNLASPSASTGPDGIATMTLTNTVTGTTVVTATVNSSNASVNTTFKADATTAEIADTDFIVANGALANNTATNALSATVKDAGGNVVPNVSVTFVVSGGATFAGGTQTHLSVTTDNSGVATARLVSLVAGVHSVTAAVGTNTTAPQDSTFIADESTAAIAAADFSVASGAVANNTSTNALSATVKDAGGNVVPNVSVTFVVSGGATFAGGTQTSLVVTTNNSGVATAALVSLVAGDHSVTAAVGSNITGPKNSTFIADEATAVIAATDFSVASGAVANNTSTNALSVTVKDAGGNTVPNVSVTFVVTGGATFTGSTQTSLTATTNNSGVATAELVSLVAGDHSVTAAVGASTTVPKNSTFIADEATAVIAAADFSVASGAVANNTSTNGLSATVKDGNGNAVPNVNVTFVVTGGATFAGGTQTSLTATTNNSGVATAALVSLVAGDHSVTAAVGGNVTGPKNSAFIADETTAVIAATDFSVASGAVANGSATNALSVTVKDAGGNTVPNVSVTFVVTGGATFAGGTQTSLTATTNNSGVATAALVSLVAGDHPVTAAVGGNVTVPKNSTFIADETTAVIMETDFSVASGAVANNSATNALSVTVKDAGGNTVPNVSVTFVVTGGATFAGGTQTSLTATTNNSGVATAELVSLVAGDHPVTATVGSSTTVPKNSTFIADETTAEITETDFSVASGAVANNTSTNALSATVKDGNGNAVPNVSVTFVVTGGATFAGGTQTSLTATTNNSGVATAALVSLVAGEHSVTAAVGSNVTGPKNSAFIADETTAVIAAADFSVASGAVANGSATNALSATVKDAGGNNVPNVSVTFVVTGGATFAGGTQTSLTATTNNSGVATAELVSLVAGDHPVTAAVGSNVTVPKNSTFIADETTAVIMETDFSVASGAVANNSATNALSATVKDGNGNAVPNVSVTFVVTGGATFAGGTQTSLTATTNNSGVATAALVSLVAGDHPVTATVGSNVTVPKNSTFIADETTAEITETDFSVASGAVANNTSTNALSVTVKDTGGNTVPNVSVTFVVTGGATFAGGTQTSLTATTNNSGVATAELVSLVAGDHPVTAAVGSNVTVPKNSTFIADETTAVIMETDFSVASGAVANNSATNALSATVKDGNGNAVPNVSVTFVVTGGATFDGASQTSLTATTNNSGVATAELVSLVAGDHPVTAAVGSNVTVPKNSTFIADETTAVIMETDFSVASGAVANNSATNALSATVKDGNGNVVLNVDVIFTVTGGATFDGISQTSLTVNTDSSGVATAGVVSLVAGAHAVTATVGTNTTAAKTSTFIADEATAEIGSTDFSVASGAVANNTSTNGLSATVKDGNGNAVPNVSVTFVVTGGATFDGISQTSLTVNTDSSGVATAGLVSLVAGAHAVTATVGTNTTAAKTSTFIADEATAEIGSTDFAVDSGAVANNSATNRLSATVKDGNGNVVPNVDVIFTVTGGATFDGASQTSLTVNTDSSGIATAGLVSRIAGGNAVTATVGTYTTVAKTSTFIADEATAEIGSTDFAVDSGAVANNSSINGLSATVKDGNGNVVPNVDVIFTVTGGATFDGISQTSLTVNTDSSGIATAGLVSRIAGGNTVTAKVGTYTTVAKTSTFIVDEATAAVRSVRLDGSGIRKVANNTDVFTFTATVLDDTNNPVPGVPVKWFQDSGNNGVILSDSGGNVVESTVTDGNGLATVQVRSNQVLVNSVMISAVFDAGSQSPVDANTTVSFYSYTFKIDPISKNIAKDATVQFSITATTTDTAEIVILTSSNASIVWGTSNSSIVSITSSGMATGLAAVVGGSSSIITGRGQYNHVDFEEQGTLTVFPQISSGLFGNAGANTPQLNLISPEGGYTINMRCGDIVDDMWTTASSGGTGGDLKVVGNMDEVVSVDVTYGQWAYGGSDIYLTKIVFNMSGGSSVSCGKGAAGNTTVTFNVENGYTLQGYTAYSRTHSGGMTYITGVSFTTIFTN</sequence>
<dbReference type="RefSeq" id="WP_259705576.1">
    <property type="nucleotide sequence ID" value="NZ_CP104006.1"/>
</dbReference>
<feature type="domain" description="Big-1" evidence="3">
    <location>
        <begin position="1566"/>
        <end position="1661"/>
    </location>
</feature>
<feature type="domain" description="Big-1" evidence="3">
    <location>
        <begin position="1986"/>
        <end position="2081"/>
    </location>
</feature>
<name>A0ABY5USV6_9GAMM</name>
<reference evidence="4" key="1">
    <citation type="submission" date="2022-08" db="EMBL/GenBank/DDBJ databases">
        <authorList>
            <person name="Bogun A."/>
            <person name="Kislichkina A."/>
            <person name="Solomentsev V."/>
            <person name="Skryabin Y."/>
            <person name="Sizova A."/>
            <person name="Platonov M."/>
            <person name="Dentovskaya S."/>
        </authorList>
    </citation>
    <scope>NUCLEOTIDE SEQUENCE</scope>
    <source>
        <strain evidence="4">SCPM-O-B-7604</strain>
    </source>
</reference>
<proteinExistence type="inferred from homology"/>
<keyword evidence="5" id="KW-1185">Reference proteome</keyword>
<dbReference type="Gene3D" id="2.100.10.30">
    <property type="entry name" value="Jacalin-like lectin domain"/>
    <property type="match status" value="1"/>
</dbReference>
<feature type="domain" description="Big-1" evidence="3">
    <location>
        <begin position="831"/>
        <end position="926"/>
    </location>
</feature>
<dbReference type="Gene3D" id="2.60.40.10">
    <property type="entry name" value="Immunoglobulins"/>
    <property type="match status" value="18"/>
</dbReference>
<evidence type="ECO:0000256" key="2">
    <source>
        <dbReference type="SAM" id="MobiDB-lite"/>
    </source>
</evidence>
<evidence type="ECO:0000313" key="5">
    <source>
        <dbReference type="Proteomes" id="UP001057860"/>
    </source>
</evidence>
<dbReference type="InterPro" id="IPR036404">
    <property type="entry name" value="Jacalin-like_lectin_dom_sf"/>
</dbReference>
<dbReference type="PROSITE" id="PS51127">
    <property type="entry name" value="BIG1"/>
    <property type="match status" value="17"/>
</dbReference>
<dbReference type="InterPro" id="IPR038177">
    <property type="entry name" value="IAT_beta_sf"/>
</dbReference>
<accession>A0ABY5USV6</accession>
<dbReference type="InterPro" id="IPR051715">
    <property type="entry name" value="Intimin-Invasin_domain"/>
</dbReference>
<dbReference type="SMART" id="SM00634">
    <property type="entry name" value="BID_1"/>
    <property type="match status" value="18"/>
</dbReference>
<feature type="domain" description="Big-1" evidence="3">
    <location>
        <begin position="2196"/>
        <end position="2291"/>
    </location>
</feature>
<dbReference type="Pfam" id="PF02369">
    <property type="entry name" value="Big_1"/>
    <property type="match status" value="18"/>
</dbReference>
<feature type="domain" description="Big-1" evidence="3">
    <location>
        <begin position="1356"/>
        <end position="1451"/>
    </location>
</feature>